<protein>
    <submittedName>
        <fullName evidence="6">Bifunctional 4-hydroxy-2-oxoglutarate aldolase/2-dehydro-3-deoxy-phosphogluconate aldolase</fullName>
    </submittedName>
</protein>
<dbReference type="Proteomes" id="UP000824109">
    <property type="component" value="Unassembled WGS sequence"/>
</dbReference>
<dbReference type="NCBIfam" id="NF005119">
    <property type="entry name" value="PRK06552.1"/>
    <property type="match status" value="1"/>
</dbReference>
<reference evidence="6" key="2">
    <citation type="journal article" date="2021" name="PeerJ">
        <title>Extensive microbial diversity within the chicken gut microbiome revealed by metagenomics and culture.</title>
        <authorList>
            <person name="Gilroy R."/>
            <person name="Ravi A."/>
            <person name="Getino M."/>
            <person name="Pursley I."/>
            <person name="Horton D.L."/>
            <person name="Alikhan N.F."/>
            <person name="Baker D."/>
            <person name="Gharbi K."/>
            <person name="Hall N."/>
            <person name="Watson M."/>
            <person name="Adriaenssens E.M."/>
            <person name="Foster-Nyarko E."/>
            <person name="Jarju S."/>
            <person name="Secka A."/>
            <person name="Antonio M."/>
            <person name="Oren A."/>
            <person name="Chaudhuri R.R."/>
            <person name="La Ragione R."/>
            <person name="Hildebrand F."/>
            <person name="Pallen M.J."/>
        </authorList>
    </citation>
    <scope>NUCLEOTIDE SEQUENCE</scope>
    <source>
        <strain evidence="6">USAMLcec3-3695</strain>
    </source>
</reference>
<reference evidence="6" key="1">
    <citation type="submission" date="2020-10" db="EMBL/GenBank/DDBJ databases">
        <authorList>
            <person name="Gilroy R."/>
        </authorList>
    </citation>
    <scope>NUCLEOTIDE SEQUENCE</scope>
    <source>
        <strain evidence="6">USAMLcec3-3695</strain>
    </source>
</reference>
<organism evidence="6 7">
    <name type="scientific">Candidatus Ornithomonoglobus merdipullorum</name>
    <dbReference type="NCBI Taxonomy" id="2840895"/>
    <lineage>
        <taxon>Bacteria</taxon>
        <taxon>Bacillati</taxon>
        <taxon>Bacillota</taxon>
        <taxon>Clostridia</taxon>
        <taxon>Candidatus Ornithomonoglobus</taxon>
    </lineage>
</organism>
<accession>A0A9D1MC61</accession>
<dbReference type="Gene3D" id="3.20.20.70">
    <property type="entry name" value="Aldolase class I"/>
    <property type="match status" value="1"/>
</dbReference>
<evidence type="ECO:0000256" key="1">
    <source>
        <dbReference type="ARBA" id="ARBA00004761"/>
    </source>
</evidence>
<dbReference type="Pfam" id="PF01081">
    <property type="entry name" value="Aldolase"/>
    <property type="match status" value="1"/>
</dbReference>
<dbReference type="SUPFAM" id="SSF51569">
    <property type="entry name" value="Aldolase"/>
    <property type="match status" value="1"/>
</dbReference>
<evidence type="ECO:0000313" key="7">
    <source>
        <dbReference type="Proteomes" id="UP000824109"/>
    </source>
</evidence>
<keyword evidence="4" id="KW-0456">Lyase</keyword>
<comment type="subunit">
    <text evidence="3">Homotrimer.</text>
</comment>
<evidence type="ECO:0000313" key="6">
    <source>
        <dbReference type="EMBL" id="HIU57571.1"/>
    </source>
</evidence>
<dbReference type="NCBIfam" id="TIGR01182">
    <property type="entry name" value="eda"/>
    <property type="match status" value="1"/>
</dbReference>
<evidence type="ECO:0000256" key="3">
    <source>
        <dbReference type="ARBA" id="ARBA00011233"/>
    </source>
</evidence>
<dbReference type="CDD" id="cd00452">
    <property type="entry name" value="KDPG_aldolase"/>
    <property type="match status" value="1"/>
</dbReference>
<dbReference type="InterPro" id="IPR013785">
    <property type="entry name" value="Aldolase_TIM"/>
</dbReference>
<dbReference type="GO" id="GO:0016829">
    <property type="term" value="F:lyase activity"/>
    <property type="evidence" value="ECO:0007669"/>
    <property type="project" value="UniProtKB-KW"/>
</dbReference>
<dbReference type="InterPro" id="IPR000887">
    <property type="entry name" value="Aldlse_KDPG_KHG"/>
</dbReference>
<comment type="pathway">
    <text evidence="1">Carbohydrate acid metabolism.</text>
</comment>
<dbReference type="PANTHER" id="PTHR30246:SF1">
    <property type="entry name" value="2-DEHYDRO-3-DEOXY-6-PHOSPHOGALACTONATE ALDOLASE-RELATED"/>
    <property type="match status" value="1"/>
</dbReference>
<evidence type="ECO:0000256" key="5">
    <source>
        <dbReference type="ARBA" id="ARBA00023277"/>
    </source>
</evidence>
<evidence type="ECO:0000256" key="4">
    <source>
        <dbReference type="ARBA" id="ARBA00023239"/>
    </source>
</evidence>
<comment type="similarity">
    <text evidence="2">Belongs to the KHG/KDPG aldolase family.</text>
</comment>
<keyword evidence="5" id="KW-0119">Carbohydrate metabolism</keyword>
<proteinExistence type="inferred from homology"/>
<comment type="caution">
    <text evidence="6">The sequence shown here is derived from an EMBL/GenBank/DDBJ whole genome shotgun (WGS) entry which is preliminary data.</text>
</comment>
<gene>
    <name evidence="6" type="ORF">IAA61_07130</name>
</gene>
<dbReference type="EMBL" id="DVNB01000075">
    <property type="protein sequence ID" value="HIU57571.1"/>
    <property type="molecule type" value="Genomic_DNA"/>
</dbReference>
<sequence length="218" mass="22636">MIKKEQVLKQLTDCGIVAVVRANSADEAIKICDACLAGGCTGIELTFTVPGADKVIAALADKYKNGEMMLGAGTVLDPETARAAILAGANFIVSPAFNAETAKLCNRYRVPYMPGCATITEVITAMEAGADIVKIFPADLYGPKIIKDIKGPLPQAQMMPTGGVDVDNVADWIKAGVVAVGAGSSLTKGAKTGDYAAITETAKKFVENIKAARAELAK</sequence>
<evidence type="ECO:0000256" key="2">
    <source>
        <dbReference type="ARBA" id="ARBA00006906"/>
    </source>
</evidence>
<dbReference type="PANTHER" id="PTHR30246">
    <property type="entry name" value="2-KETO-3-DEOXY-6-PHOSPHOGLUCONATE ALDOLASE"/>
    <property type="match status" value="1"/>
</dbReference>
<name>A0A9D1MC61_9FIRM</name>
<dbReference type="AlphaFoldDB" id="A0A9D1MC61"/>